<comment type="similarity">
    <text evidence="1">Belongs to the phosphate/phosphite/phosphonate binding protein family.</text>
</comment>
<dbReference type="AlphaFoldDB" id="A0A4D7QFM4"/>
<keyword evidence="4" id="KW-1185">Reference proteome</keyword>
<dbReference type="SUPFAM" id="SSF53850">
    <property type="entry name" value="Periplasmic binding protein-like II"/>
    <property type="match status" value="1"/>
</dbReference>
<dbReference type="Pfam" id="PF12974">
    <property type="entry name" value="Phosphonate-bd"/>
    <property type="match status" value="1"/>
</dbReference>
<dbReference type="PANTHER" id="PTHR35841">
    <property type="entry name" value="PHOSPHONATES-BINDING PERIPLASMIC PROTEIN"/>
    <property type="match status" value="1"/>
</dbReference>
<evidence type="ECO:0000313" key="3">
    <source>
        <dbReference type="EMBL" id="QCK84463.1"/>
    </source>
</evidence>
<dbReference type="Proteomes" id="UP000298588">
    <property type="component" value="Chromosome"/>
</dbReference>
<dbReference type="InterPro" id="IPR017797">
    <property type="entry name" value="Phosphnate-bd"/>
</dbReference>
<dbReference type="EMBL" id="CP039865">
    <property type="protein sequence ID" value="QCK84463.1"/>
    <property type="molecule type" value="Genomic_DNA"/>
</dbReference>
<evidence type="ECO:0000256" key="2">
    <source>
        <dbReference type="ARBA" id="ARBA00022729"/>
    </source>
</evidence>
<protein>
    <submittedName>
        <fullName evidence="3">Phosphonate ABC transporter substrate-binding protein</fullName>
    </submittedName>
</protein>
<accession>A0A4D7QFM4</accession>
<sequence length="305" mass="33232">MFDRRQIVTGLAGLPFAASVAGAQGAWQSRYPELVFAVIPAENASGTVERYTPFIEYLGRELGVKVTLRVANDYAAVIEGQRAGNIHIGFYGPSSYVRAHSVTQGGVEPFVVEVLQDGSVGYYSVAYVRANNPATRIEDLRGKNLCLVDPNSTSGNNVPRFAMSKLGIGTPDQFFGRVVYAGSHENAVTAVLQGTCDVAFNWWNSETDSNLARMASKNMVKSEDFKMIFKSDLIAGSPVAYLTSLPADLKAAITKAFVEAPVKAKAAFDRWSDGKNQGFRPTTHADYKAIVDLQAFVDQLRRQRS</sequence>
<dbReference type="RefSeq" id="WP_137097798.1">
    <property type="nucleotide sequence ID" value="NZ_CP039865.1"/>
</dbReference>
<organism evidence="3 4">
    <name type="scientific">Phreatobacter aquaticus</name>
    <dbReference type="NCBI Taxonomy" id="2570229"/>
    <lineage>
        <taxon>Bacteria</taxon>
        <taxon>Pseudomonadati</taxon>
        <taxon>Pseudomonadota</taxon>
        <taxon>Alphaproteobacteria</taxon>
        <taxon>Hyphomicrobiales</taxon>
        <taxon>Phreatobacteraceae</taxon>
        <taxon>Phreatobacter</taxon>
    </lineage>
</organism>
<dbReference type="InterPro" id="IPR005770">
    <property type="entry name" value="PhnD"/>
</dbReference>
<dbReference type="PANTHER" id="PTHR35841:SF1">
    <property type="entry name" value="PHOSPHONATES-BINDING PERIPLASMIC PROTEIN"/>
    <property type="match status" value="1"/>
</dbReference>
<gene>
    <name evidence="3" type="primary">phnD</name>
    <name evidence="3" type="ORF">E8L99_00970</name>
</gene>
<dbReference type="GO" id="GO:0043190">
    <property type="term" value="C:ATP-binding cassette (ABC) transporter complex"/>
    <property type="evidence" value="ECO:0007669"/>
    <property type="project" value="InterPro"/>
</dbReference>
<dbReference type="KEGG" id="paqt:E8L99_00970"/>
<dbReference type="Gene3D" id="3.40.190.10">
    <property type="entry name" value="Periplasmic binding protein-like II"/>
    <property type="match status" value="2"/>
</dbReference>
<reference evidence="3 4" key="1">
    <citation type="submission" date="2019-04" db="EMBL/GenBank/DDBJ databases">
        <title>Phreatobacter aquaticus sp. nov.</title>
        <authorList>
            <person name="Choi A."/>
            <person name="Baek K."/>
        </authorList>
    </citation>
    <scope>NUCLEOTIDE SEQUENCE [LARGE SCALE GENOMIC DNA]</scope>
    <source>
        <strain evidence="3 4">NMCR1094</strain>
    </source>
</reference>
<dbReference type="CDD" id="cd01071">
    <property type="entry name" value="PBP2_PhnD_like"/>
    <property type="match status" value="1"/>
</dbReference>
<name>A0A4D7QFM4_9HYPH</name>
<dbReference type="NCBIfam" id="TIGR01098">
    <property type="entry name" value="3A0109s03R"/>
    <property type="match status" value="1"/>
</dbReference>
<dbReference type="NCBIfam" id="TIGR03431">
    <property type="entry name" value="PhnD"/>
    <property type="match status" value="1"/>
</dbReference>
<keyword evidence="2" id="KW-0732">Signal</keyword>
<proteinExistence type="inferred from homology"/>
<dbReference type="GO" id="GO:0015716">
    <property type="term" value="P:organic phosphonate transport"/>
    <property type="evidence" value="ECO:0007669"/>
    <property type="project" value="InterPro"/>
</dbReference>
<evidence type="ECO:0000313" key="4">
    <source>
        <dbReference type="Proteomes" id="UP000298588"/>
    </source>
</evidence>
<evidence type="ECO:0000256" key="1">
    <source>
        <dbReference type="ARBA" id="ARBA00007162"/>
    </source>
</evidence>
<dbReference type="GO" id="GO:0055085">
    <property type="term" value="P:transmembrane transport"/>
    <property type="evidence" value="ECO:0007669"/>
    <property type="project" value="InterPro"/>
</dbReference>
<dbReference type="OrthoDB" id="9802896at2"/>